<dbReference type="CDD" id="cd14014">
    <property type="entry name" value="STKc_PknB_like"/>
    <property type="match status" value="1"/>
</dbReference>
<dbReference type="Pfam" id="PF00069">
    <property type="entry name" value="Pkinase"/>
    <property type="match status" value="1"/>
</dbReference>
<evidence type="ECO:0000313" key="8">
    <source>
        <dbReference type="EMBL" id="GAA4756054.1"/>
    </source>
</evidence>
<dbReference type="InterPro" id="IPR000719">
    <property type="entry name" value="Prot_kinase_dom"/>
</dbReference>
<dbReference type="Pfam" id="PF01590">
    <property type="entry name" value="GAF"/>
    <property type="match status" value="1"/>
</dbReference>
<dbReference type="PROSITE" id="PS50011">
    <property type="entry name" value="PROTEIN_KINASE_DOM"/>
    <property type="match status" value="1"/>
</dbReference>
<proteinExistence type="predicted"/>
<keyword evidence="2" id="KW-0723">Serine/threonine-protein kinase</keyword>
<evidence type="ECO:0000256" key="2">
    <source>
        <dbReference type="ARBA" id="ARBA00022527"/>
    </source>
</evidence>
<keyword evidence="3" id="KW-0808">Transferase</keyword>
<dbReference type="RefSeq" id="WP_345482322.1">
    <property type="nucleotide sequence ID" value="NZ_BAABLP010000009.1"/>
</dbReference>
<dbReference type="InterPro" id="IPR029016">
    <property type="entry name" value="GAF-like_dom_sf"/>
</dbReference>
<keyword evidence="4" id="KW-0547">Nucleotide-binding</keyword>
<dbReference type="EMBL" id="BAABLP010000009">
    <property type="protein sequence ID" value="GAA4756054.1"/>
    <property type="molecule type" value="Genomic_DNA"/>
</dbReference>
<dbReference type="SUPFAM" id="SSF56112">
    <property type="entry name" value="Protein kinase-like (PK-like)"/>
    <property type="match status" value="1"/>
</dbReference>
<protein>
    <recommendedName>
        <fullName evidence="1">non-specific serine/threonine protein kinase</fullName>
        <ecNumber evidence="1">2.7.11.1</ecNumber>
    </recommendedName>
</protein>
<dbReference type="SMART" id="SM00065">
    <property type="entry name" value="GAF"/>
    <property type="match status" value="1"/>
</dbReference>
<dbReference type="InterPro" id="IPR003018">
    <property type="entry name" value="GAF"/>
</dbReference>
<feature type="domain" description="Protein kinase" evidence="7">
    <location>
        <begin position="13"/>
        <end position="274"/>
    </location>
</feature>
<dbReference type="PROSITE" id="PS00108">
    <property type="entry name" value="PROTEIN_KINASE_ST"/>
    <property type="match status" value="1"/>
</dbReference>
<dbReference type="InterPro" id="IPR011009">
    <property type="entry name" value="Kinase-like_dom_sf"/>
</dbReference>
<name>A0ABP8ZGP6_9MICO</name>
<gene>
    <name evidence="8" type="ORF">GCM10025783_31700</name>
</gene>
<keyword evidence="5" id="KW-0418">Kinase</keyword>
<evidence type="ECO:0000256" key="5">
    <source>
        <dbReference type="ARBA" id="ARBA00022777"/>
    </source>
</evidence>
<organism evidence="8 9">
    <name type="scientific">Amnibacterium soli</name>
    <dbReference type="NCBI Taxonomy" id="1282736"/>
    <lineage>
        <taxon>Bacteria</taxon>
        <taxon>Bacillati</taxon>
        <taxon>Actinomycetota</taxon>
        <taxon>Actinomycetes</taxon>
        <taxon>Micrococcales</taxon>
        <taxon>Microbacteriaceae</taxon>
        <taxon>Amnibacterium</taxon>
    </lineage>
</organism>
<evidence type="ECO:0000256" key="3">
    <source>
        <dbReference type="ARBA" id="ARBA00022679"/>
    </source>
</evidence>
<dbReference type="InterPro" id="IPR008271">
    <property type="entry name" value="Ser/Thr_kinase_AS"/>
</dbReference>
<dbReference type="SMART" id="SM00220">
    <property type="entry name" value="S_TKc"/>
    <property type="match status" value="1"/>
</dbReference>
<dbReference type="Gene3D" id="3.30.450.40">
    <property type="match status" value="1"/>
</dbReference>
<keyword evidence="6" id="KW-0067">ATP-binding</keyword>
<dbReference type="Gene3D" id="3.30.200.20">
    <property type="entry name" value="Phosphorylase Kinase, domain 1"/>
    <property type="match status" value="1"/>
</dbReference>
<sequence>MPQPVPPAVAGRYRIGEVIGRGGRATVYEAHDPLLGRKVALKLSTATATSPEEVRLQQAEARLIAGLDHFALTTLYDAGVDVGDPEQPRIYLVMERVPGSDLRQRLREGVLTPAQAATLGSDLAQGLEAVHEAGFLHRDVKPANVLLVRRGPSSRIRGKLTDFGISTIIGAAGDSEFTTGTVAYLAPEQVLGQDPTPAWDVYALGLVLLEAVTGVVAFPGDVEESALARLDRDPEIPDSVPEVLARVLRSMTARDPADRPTAAEASVALQDAFVAGLVEARRVDPDVLADAEPERLAAVRRVSVLDTRTDEAVERIVRLARRLLGVPLVLVSIVDGDREWFLSHGGLDVAQVPRNASFAAETVSTGKGWTSTDLTEDPRADGHPVLLADPALRAYAAAPLTTFDGFTIGAIAALDREVRAFGGEEVADLADLAALTMRELDLRLLGRRVLFDR</sequence>
<dbReference type="SUPFAM" id="SSF55781">
    <property type="entry name" value="GAF domain-like"/>
    <property type="match status" value="1"/>
</dbReference>
<dbReference type="EC" id="2.7.11.1" evidence="1"/>
<evidence type="ECO:0000259" key="7">
    <source>
        <dbReference type="PROSITE" id="PS50011"/>
    </source>
</evidence>
<reference evidence="9" key="1">
    <citation type="journal article" date="2019" name="Int. J. Syst. Evol. Microbiol.">
        <title>The Global Catalogue of Microorganisms (GCM) 10K type strain sequencing project: providing services to taxonomists for standard genome sequencing and annotation.</title>
        <authorList>
            <consortium name="The Broad Institute Genomics Platform"/>
            <consortium name="The Broad Institute Genome Sequencing Center for Infectious Disease"/>
            <person name="Wu L."/>
            <person name="Ma J."/>
        </authorList>
    </citation>
    <scope>NUCLEOTIDE SEQUENCE [LARGE SCALE GENOMIC DNA]</scope>
    <source>
        <strain evidence="9">JCM 19015</strain>
    </source>
</reference>
<evidence type="ECO:0000313" key="9">
    <source>
        <dbReference type="Proteomes" id="UP001500121"/>
    </source>
</evidence>
<evidence type="ECO:0000256" key="4">
    <source>
        <dbReference type="ARBA" id="ARBA00022741"/>
    </source>
</evidence>
<dbReference type="PANTHER" id="PTHR43289:SF6">
    <property type="entry name" value="SERINE_THREONINE-PROTEIN KINASE NEKL-3"/>
    <property type="match status" value="1"/>
</dbReference>
<dbReference type="PANTHER" id="PTHR43289">
    <property type="entry name" value="MITOGEN-ACTIVATED PROTEIN KINASE KINASE KINASE 20-RELATED"/>
    <property type="match status" value="1"/>
</dbReference>
<dbReference type="Gene3D" id="1.10.510.10">
    <property type="entry name" value="Transferase(Phosphotransferase) domain 1"/>
    <property type="match status" value="1"/>
</dbReference>
<comment type="caution">
    <text evidence="8">The sequence shown here is derived from an EMBL/GenBank/DDBJ whole genome shotgun (WGS) entry which is preliminary data.</text>
</comment>
<evidence type="ECO:0000256" key="6">
    <source>
        <dbReference type="ARBA" id="ARBA00022840"/>
    </source>
</evidence>
<accession>A0ABP8ZGP6</accession>
<dbReference type="Proteomes" id="UP001500121">
    <property type="component" value="Unassembled WGS sequence"/>
</dbReference>
<evidence type="ECO:0000256" key="1">
    <source>
        <dbReference type="ARBA" id="ARBA00012513"/>
    </source>
</evidence>
<keyword evidence="9" id="KW-1185">Reference proteome</keyword>